<protein>
    <recommendedName>
        <fullName evidence="3">VanZ-like domain-containing protein</fullName>
    </recommendedName>
</protein>
<feature type="transmembrane region" description="Helical" evidence="2">
    <location>
        <begin position="90"/>
        <end position="109"/>
    </location>
</feature>
<feature type="compositionally biased region" description="Low complexity" evidence="1">
    <location>
        <begin position="18"/>
        <end position="27"/>
    </location>
</feature>
<comment type="caution">
    <text evidence="4">The sequence shown here is derived from an EMBL/GenBank/DDBJ whole genome shotgun (WGS) entry which is preliminary data.</text>
</comment>
<proteinExistence type="predicted"/>
<evidence type="ECO:0000259" key="3">
    <source>
        <dbReference type="Pfam" id="PF04892"/>
    </source>
</evidence>
<feature type="transmembrane region" description="Helical" evidence="2">
    <location>
        <begin position="141"/>
        <end position="160"/>
    </location>
</feature>
<feature type="region of interest" description="Disordered" evidence="1">
    <location>
        <begin position="202"/>
        <end position="222"/>
    </location>
</feature>
<feature type="transmembrane region" description="Helical" evidence="2">
    <location>
        <begin position="39"/>
        <end position="58"/>
    </location>
</feature>
<dbReference type="Proteomes" id="UP000632740">
    <property type="component" value="Unassembled WGS sequence"/>
</dbReference>
<dbReference type="InterPro" id="IPR006976">
    <property type="entry name" value="VanZ-like"/>
</dbReference>
<dbReference type="EMBL" id="BONK01000001">
    <property type="protein sequence ID" value="GIG19322.1"/>
    <property type="molecule type" value="Genomic_DNA"/>
</dbReference>
<evidence type="ECO:0000313" key="4">
    <source>
        <dbReference type="EMBL" id="GIG19322.1"/>
    </source>
</evidence>
<evidence type="ECO:0000313" key="5">
    <source>
        <dbReference type="Proteomes" id="UP000632740"/>
    </source>
</evidence>
<feature type="domain" description="VanZ-like" evidence="3">
    <location>
        <begin position="43"/>
        <end position="158"/>
    </location>
</feature>
<dbReference type="InterPro" id="IPR053150">
    <property type="entry name" value="Teicoplanin_resist-assoc"/>
</dbReference>
<keyword evidence="5" id="KW-1185">Reference proteome</keyword>
<keyword evidence="2" id="KW-1133">Transmembrane helix</keyword>
<accession>A0A919NZF5</accession>
<organism evidence="4 5">
    <name type="scientific">Cellulomonas chitinilytica</name>
    <dbReference type="NCBI Taxonomy" id="398759"/>
    <lineage>
        <taxon>Bacteria</taxon>
        <taxon>Bacillati</taxon>
        <taxon>Actinomycetota</taxon>
        <taxon>Actinomycetes</taxon>
        <taxon>Micrococcales</taxon>
        <taxon>Cellulomonadaceae</taxon>
        <taxon>Cellulomonas</taxon>
    </lineage>
</organism>
<sequence>MTRTTDHAHPRPATDDMTTTTRPAPAGARIPAHARSTTLVVLFAVYLALLAWVVLWKLEVPWVGEGWRRTIKLVPFVATARAGASPPAEVVANLLLFVPFGLYLGLLAPTWSRWRATAVVAGASVVLEVAQYVLAVGSSDVTDLVVNTAGGLAGLVLVDAARRRHGERTGVVMARVCAVGTVLALLASAAVVASPLRYAPPGGEGGLHGTPPMRPSGERAPG</sequence>
<feature type="region of interest" description="Disordered" evidence="1">
    <location>
        <begin position="1"/>
        <end position="27"/>
    </location>
</feature>
<keyword evidence="2" id="KW-0472">Membrane</keyword>
<dbReference type="Pfam" id="PF04892">
    <property type="entry name" value="VanZ"/>
    <property type="match status" value="1"/>
</dbReference>
<feature type="transmembrane region" description="Helical" evidence="2">
    <location>
        <begin position="172"/>
        <end position="193"/>
    </location>
</feature>
<name>A0A919NZF5_9CELL</name>
<keyword evidence="2" id="KW-0812">Transmembrane</keyword>
<feature type="compositionally biased region" description="Basic and acidic residues" evidence="1">
    <location>
        <begin position="1"/>
        <end position="14"/>
    </location>
</feature>
<dbReference type="PANTHER" id="PTHR36834">
    <property type="entry name" value="MEMBRANE PROTEIN-RELATED"/>
    <property type="match status" value="1"/>
</dbReference>
<dbReference type="PANTHER" id="PTHR36834:SF1">
    <property type="entry name" value="INTEGRAL MEMBRANE PROTEIN"/>
    <property type="match status" value="1"/>
</dbReference>
<evidence type="ECO:0000256" key="1">
    <source>
        <dbReference type="SAM" id="MobiDB-lite"/>
    </source>
</evidence>
<reference evidence="4" key="1">
    <citation type="submission" date="2021-01" db="EMBL/GenBank/DDBJ databases">
        <title>Whole genome shotgun sequence of Cellulomonas chitinilytica NBRC 110799.</title>
        <authorList>
            <person name="Komaki H."/>
            <person name="Tamura T."/>
        </authorList>
    </citation>
    <scope>NUCLEOTIDE SEQUENCE</scope>
    <source>
        <strain evidence="4">NBRC 110799</strain>
    </source>
</reference>
<dbReference type="AlphaFoldDB" id="A0A919NZF5"/>
<gene>
    <name evidence="4" type="ORF">Cch01nite_00460</name>
</gene>
<evidence type="ECO:0000256" key="2">
    <source>
        <dbReference type="SAM" id="Phobius"/>
    </source>
</evidence>
<feature type="transmembrane region" description="Helical" evidence="2">
    <location>
        <begin position="116"/>
        <end position="135"/>
    </location>
</feature>